<dbReference type="GO" id="GO:0005759">
    <property type="term" value="C:mitochondrial matrix"/>
    <property type="evidence" value="ECO:0007669"/>
    <property type="project" value="TreeGrafter"/>
</dbReference>
<dbReference type="Gene3D" id="3.40.630.150">
    <property type="entry name" value="Malonyl-CoA decarboxylase, catalytic domain"/>
    <property type="match status" value="1"/>
</dbReference>
<protein>
    <recommendedName>
        <fullName evidence="1">Malonyl-CoA decarboxylase C-terminal domain-containing protein</fullName>
    </recommendedName>
</protein>
<dbReference type="AlphaFoldDB" id="A0AAD5Q3U1"/>
<dbReference type="PANTHER" id="PTHR28641:SF1">
    <property type="entry name" value="MALONYL-COA DECARBOXYLASE, MITOCHONDRIAL"/>
    <property type="match status" value="1"/>
</dbReference>
<reference evidence="2" key="1">
    <citation type="submission" date="2021-12" db="EMBL/GenBank/DDBJ databases">
        <title>Prjna785345.</title>
        <authorList>
            <person name="Rujirawat T."/>
            <person name="Krajaejun T."/>
        </authorList>
    </citation>
    <scope>NUCLEOTIDE SEQUENCE</scope>
    <source>
        <strain evidence="2">Pi057C3</strain>
    </source>
</reference>
<evidence type="ECO:0000259" key="1">
    <source>
        <dbReference type="Pfam" id="PF05292"/>
    </source>
</evidence>
<organism evidence="2 3">
    <name type="scientific">Pythium insidiosum</name>
    <name type="common">Pythiosis disease agent</name>
    <dbReference type="NCBI Taxonomy" id="114742"/>
    <lineage>
        <taxon>Eukaryota</taxon>
        <taxon>Sar</taxon>
        <taxon>Stramenopiles</taxon>
        <taxon>Oomycota</taxon>
        <taxon>Peronosporomycetes</taxon>
        <taxon>Pythiales</taxon>
        <taxon>Pythiaceae</taxon>
        <taxon>Pythium</taxon>
    </lineage>
</organism>
<gene>
    <name evidence="2" type="ORF">P43SY_010340</name>
</gene>
<dbReference type="GO" id="GO:0006085">
    <property type="term" value="P:acetyl-CoA biosynthetic process"/>
    <property type="evidence" value="ECO:0007669"/>
    <property type="project" value="TreeGrafter"/>
</dbReference>
<dbReference type="InterPro" id="IPR042303">
    <property type="entry name" value="Malonyl_CoA_deC_C_sf"/>
</dbReference>
<dbReference type="GO" id="GO:0050080">
    <property type="term" value="F:malonyl-CoA decarboxylase activity"/>
    <property type="evidence" value="ECO:0007669"/>
    <property type="project" value="InterPro"/>
</dbReference>
<dbReference type="EMBL" id="JAKCXM010005494">
    <property type="protein sequence ID" value="KAJ0388968.1"/>
    <property type="molecule type" value="Genomic_DNA"/>
</dbReference>
<proteinExistence type="predicted"/>
<dbReference type="Pfam" id="PF05292">
    <property type="entry name" value="MCD"/>
    <property type="match status" value="1"/>
</dbReference>
<keyword evidence="3" id="KW-1185">Reference proteome</keyword>
<comment type="caution">
    <text evidence="2">The sequence shown here is derived from an EMBL/GenBank/DDBJ whole genome shotgun (WGS) entry which is preliminary data.</text>
</comment>
<dbReference type="GO" id="GO:0005782">
    <property type="term" value="C:peroxisomal matrix"/>
    <property type="evidence" value="ECO:0007669"/>
    <property type="project" value="TreeGrafter"/>
</dbReference>
<dbReference type="GO" id="GO:0006633">
    <property type="term" value="P:fatty acid biosynthetic process"/>
    <property type="evidence" value="ECO:0007669"/>
    <property type="project" value="InterPro"/>
</dbReference>
<dbReference type="Proteomes" id="UP001209570">
    <property type="component" value="Unassembled WGS sequence"/>
</dbReference>
<evidence type="ECO:0000313" key="2">
    <source>
        <dbReference type="EMBL" id="KAJ0388968.1"/>
    </source>
</evidence>
<evidence type="ECO:0000313" key="3">
    <source>
        <dbReference type="Proteomes" id="UP001209570"/>
    </source>
</evidence>
<accession>A0AAD5Q3U1</accession>
<dbReference type="PANTHER" id="PTHR28641">
    <property type="match status" value="1"/>
</dbReference>
<sequence length="92" mass="10385">MRVGAHYVYHEKKRAKALCQVANFHIRNGAIFERLNWLADPSAKGIRQSAGMMVNYKYDLSRVESNNENYLVHNAIAIGKQPLQVLDGEVGV</sequence>
<name>A0AAD5Q3U1_PYTIN</name>
<dbReference type="GO" id="GO:2001294">
    <property type="term" value="P:malonyl-CoA catabolic process"/>
    <property type="evidence" value="ECO:0007669"/>
    <property type="project" value="TreeGrafter"/>
</dbReference>
<dbReference type="InterPro" id="IPR007956">
    <property type="entry name" value="Malonyl_CoA_deC_C"/>
</dbReference>
<dbReference type="InterPro" id="IPR038917">
    <property type="entry name" value="Malonyl_CoA_deC"/>
</dbReference>
<feature type="domain" description="Malonyl-CoA decarboxylase C-terminal" evidence="1">
    <location>
        <begin position="1"/>
        <end position="59"/>
    </location>
</feature>